<sequence>MVTRARHELTITLAAQPVFDLAQSEPVSRRIRRTIRRQGGERALIGMGKRTLEPVDLQRIDLQTLRQGIDMLRLGHNDSGVLPLFWRTIASSRGRFALLQGEMQREATNGALLIEVMGGLEHAAPDAIADAVRHFERSAQGVVLHIAPDVGAARRLTGARAWCLAIDFAGVAHETAREWEAAAELISAARGACPQVMLLNLRPDRGVAAHSAGATHAVFAGMDTITV</sequence>
<accession>A0A7W6NQJ3</accession>
<gene>
    <name evidence="1" type="ORF">GGR12_002861</name>
</gene>
<comment type="caution">
    <text evidence="1">The sequence shown here is derived from an EMBL/GenBank/DDBJ whole genome shotgun (WGS) entry which is preliminary data.</text>
</comment>
<dbReference type="EMBL" id="JACIDM010000003">
    <property type="protein sequence ID" value="MBB4083973.1"/>
    <property type="molecule type" value="Genomic_DNA"/>
</dbReference>
<name>A0A7W6NQJ3_9CAUL</name>
<proteinExistence type="predicted"/>
<evidence type="ECO:0000313" key="2">
    <source>
        <dbReference type="Proteomes" id="UP000529946"/>
    </source>
</evidence>
<keyword evidence="2" id="KW-1185">Reference proteome</keyword>
<evidence type="ECO:0008006" key="3">
    <source>
        <dbReference type="Google" id="ProtNLM"/>
    </source>
</evidence>
<protein>
    <recommendedName>
        <fullName evidence="3">EAL domain-containing protein</fullName>
    </recommendedName>
</protein>
<evidence type="ECO:0000313" key="1">
    <source>
        <dbReference type="EMBL" id="MBB4083973.1"/>
    </source>
</evidence>
<dbReference type="Proteomes" id="UP000529946">
    <property type="component" value="Unassembled WGS sequence"/>
</dbReference>
<dbReference type="AlphaFoldDB" id="A0A7W6NQJ3"/>
<organism evidence="1 2">
    <name type="scientific">Brevundimonas lenta</name>
    <dbReference type="NCBI Taxonomy" id="424796"/>
    <lineage>
        <taxon>Bacteria</taxon>
        <taxon>Pseudomonadati</taxon>
        <taxon>Pseudomonadota</taxon>
        <taxon>Alphaproteobacteria</taxon>
        <taxon>Caulobacterales</taxon>
        <taxon>Caulobacteraceae</taxon>
        <taxon>Brevundimonas</taxon>
    </lineage>
</organism>
<dbReference type="RefSeq" id="WP_183205109.1">
    <property type="nucleotide sequence ID" value="NZ_JACIDM010000003.1"/>
</dbReference>
<reference evidence="1 2" key="1">
    <citation type="submission" date="2020-08" db="EMBL/GenBank/DDBJ databases">
        <title>Genomic Encyclopedia of Type Strains, Phase IV (KMG-IV): sequencing the most valuable type-strain genomes for metagenomic binning, comparative biology and taxonomic classification.</title>
        <authorList>
            <person name="Goeker M."/>
        </authorList>
    </citation>
    <scope>NUCLEOTIDE SEQUENCE [LARGE SCALE GENOMIC DNA]</scope>
    <source>
        <strain evidence="1 2">DSM 23960</strain>
    </source>
</reference>